<accession>A0A0A7ELQ0</accession>
<dbReference type="InterPro" id="IPR043128">
    <property type="entry name" value="Rev_trsase/Diguanyl_cyclase"/>
</dbReference>
<dbReference type="STRING" id="1348114.OM33_18100"/>
<dbReference type="NCBIfam" id="TIGR00254">
    <property type="entry name" value="GGDEF"/>
    <property type="match status" value="1"/>
</dbReference>
<dbReference type="PANTHER" id="PTHR44757">
    <property type="entry name" value="DIGUANYLATE CYCLASE DGCP"/>
    <property type="match status" value="1"/>
</dbReference>
<dbReference type="AlphaFoldDB" id="A0A0A7ELQ0"/>
<organism evidence="4 5">
    <name type="scientific">Pseudoalteromonas piratica</name>
    <dbReference type="NCBI Taxonomy" id="1348114"/>
    <lineage>
        <taxon>Bacteria</taxon>
        <taxon>Pseudomonadati</taxon>
        <taxon>Pseudomonadota</taxon>
        <taxon>Gammaproteobacteria</taxon>
        <taxon>Alteromonadales</taxon>
        <taxon>Pseudoalteromonadaceae</taxon>
        <taxon>Pseudoalteromonas</taxon>
    </lineage>
</organism>
<name>A0A0A7ELQ0_9GAMM</name>
<sequence>MKTDFLLVFKHKLYLAIFCIYVFVCVILCIWLSEQLHQKQHAQWQFQLASYSKSISSKVDYIENLVSGIASLYSQSEQINHTQLRPLIDDQMNGLPFETSIDFFYRILSTNKDFIARYMQQVGVFDFTIIDNETLDTNDINYVLLASYPESDFGHLVGNTLRLDKQNQQAFIVKKWKESDFWSVILNSSDSKTISLRFNFNSFFDYIHAVGDTQNQHILINLNQQNLYNSDWKNEFNLAQQTPLAVKKIKFFDKQLDVAYFDTSNHGVGVNFSYQSISFFICTLAILFGLALLMYLTTIRHQYTQVNRIVKVRTHYLNRAKQELIDASKLKVAALEHQLKAEQKYKTLFLNSSEGLFRCNCNGNVLDANPAFYAFEIFAPQQNNICTLMTDTQKVQFLSLAREEFKEEVFVKSVSGKLFCLLMIGHWFNHQSEAIFEGRLLNITNKKQREEKLKYQAEHDALTDLLNRQTFLECLSQELTIHQGVYYLLYFDLDRFKLVNDGYGHKMGDFLLKSLAQLLRTQFSVYGEVARLGGDEFASYISGNKLSMPIDDMLAQFSSAIDKLKSDNIAFQCITVSIGVRKIAAPCEVCPEQLLHESDIAMYRAKQNGRDQYCFYNDELAFATKRKRQIETFCSNQGYLSAVSLVYQPIYCVQSKVVLGFEALLRVESDSLGKISPLEFVPVIEEMGKITEVGLYIAKLAAKFCHTINQNAQQTLFVNVNVSPIQLKNNHLIDWLITQQVVAKHLLKIEITESAMMENQADMVTPLKSIADAGYSVLIDDFGTGYSSLSRLKALPINGLKIDRAFINDLTSDAGLQIVKAICAIAKSLNLKIVAEGVENFSQMRKMEELLVDNVQGYLFSKPLNEKEVMALVKRHALRNTA</sequence>
<proteinExistence type="predicted"/>
<dbReference type="SMART" id="SM00267">
    <property type="entry name" value="GGDEF"/>
    <property type="match status" value="1"/>
</dbReference>
<dbReference type="InterPro" id="IPR052155">
    <property type="entry name" value="Biofilm_reg_signaling"/>
</dbReference>
<gene>
    <name evidence="4" type="ORF">OM33_18100</name>
</gene>
<reference evidence="4 5" key="1">
    <citation type="submission" date="2014-11" db="EMBL/GenBank/DDBJ databases">
        <title>Complete Genome Sequence of Pseudoalteromonas sp. Strain OCN003 Isolated from Kaneohe Bay, Oahu, Hawaii.</title>
        <authorList>
            <person name="Beurmann S."/>
            <person name="Videau P."/>
            <person name="Ushijima B."/>
            <person name="Smith A.M."/>
            <person name="Aeby G.S."/>
            <person name="Callahan S.M."/>
            <person name="Belcaid M."/>
        </authorList>
    </citation>
    <scope>NUCLEOTIDE SEQUENCE [LARGE SCALE GENOMIC DNA]</scope>
    <source>
        <strain evidence="4 5">OCN003</strain>
    </source>
</reference>
<dbReference type="KEGG" id="pseo:OM33_18100"/>
<dbReference type="eggNOG" id="COG5001">
    <property type="taxonomic scope" value="Bacteria"/>
</dbReference>
<evidence type="ECO:0000259" key="2">
    <source>
        <dbReference type="PROSITE" id="PS50883"/>
    </source>
</evidence>
<keyword evidence="1" id="KW-0812">Transmembrane</keyword>
<dbReference type="InterPro" id="IPR000160">
    <property type="entry name" value="GGDEF_dom"/>
</dbReference>
<feature type="transmembrane region" description="Helical" evidence="1">
    <location>
        <begin position="13"/>
        <end position="32"/>
    </location>
</feature>
<dbReference type="CDD" id="cd01949">
    <property type="entry name" value="GGDEF"/>
    <property type="match status" value="1"/>
</dbReference>
<evidence type="ECO:0000259" key="3">
    <source>
        <dbReference type="PROSITE" id="PS50887"/>
    </source>
</evidence>
<evidence type="ECO:0000256" key="1">
    <source>
        <dbReference type="SAM" id="Phobius"/>
    </source>
</evidence>
<keyword evidence="5" id="KW-1185">Reference proteome</keyword>
<feature type="transmembrane region" description="Helical" evidence="1">
    <location>
        <begin position="277"/>
        <end position="296"/>
    </location>
</feature>
<dbReference type="SUPFAM" id="SSF55073">
    <property type="entry name" value="Nucleotide cyclase"/>
    <property type="match status" value="1"/>
</dbReference>
<evidence type="ECO:0000313" key="5">
    <source>
        <dbReference type="Proteomes" id="UP000030341"/>
    </source>
</evidence>
<dbReference type="SUPFAM" id="SSF141868">
    <property type="entry name" value="EAL domain-like"/>
    <property type="match status" value="1"/>
</dbReference>
<evidence type="ECO:0008006" key="6">
    <source>
        <dbReference type="Google" id="ProtNLM"/>
    </source>
</evidence>
<dbReference type="Pfam" id="PF00563">
    <property type="entry name" value="EAL"/>
    <property type="match status" value="1"/>
</dbReference>
<dbReference type="CDD" id="cd01948">
    <property type="entry name" value="EAL"/>
    <property type="match status" value="1"/>
</dbReference>
<evidence type="ECO:0000313" key="4">
    <source>
        <dbReference type="EMBL" id="AIY66996.1"/>
    </source>
</evidence>
<keyword evidence="1" id="KW-0472">Membrane</keyword>
<dbReference type="Pfam" id="PF00990">
    <property type="entry name" value="GGDEF"/>
    <property type="match status" value="1"/>
</dbReference>
<dbReference type="Proteomes" id="UP000030341">
    <property type="component" value="Chromosome 2"/>
</dbReference>
<protein>
    <recommendedName>
        <fullName evidence="6">Diguanylate phosphodiesterase</fullName>
    </recommendedName>
</protein>
<dbReference type="InterPro" id="IPR029787">
    <property type="entry name" value="Nucleotide_cyclase"/>
</dbReference>
<dbReference type="PANTHER" id="PTHR44757:SF2">
    <property type="entry name" value="BIOFILM ARCHITECTURE MAINTENANCE PROTEIN MBAA"/>
    <property type="match status" value="1"/>
</dbReference>
<dbReference type="SMART" id="SM00052">
    <property type="entry name" value="EAL"/>
    <property type="match status" value="1"/>
</dbReference>
<dbReference type="InterPro" id="IPR001633">
    <property type="entry name" value="EAL_dom"/>
</dbReference>
<dbReference type="InterPro" id="IPR035919">
    <property type="entry name" value="EAL_sf"/>
</dbReference>
<keyword evidence="1" id="KW-1133">Transmembrane helix</keyword>
<dbReference type="PROSITE" id="PS50883">
    <property type="entry name" value="EAL"/>
    <property type="match status" value="1"/>
</dbReference>
<dbReference type="Gene3D" id="3.30.70.270">
    <property type="match status" value="1"/>
</dbReference>
<dbReference type="HOGENOM" id="CLU_000445_70_20_6"/>
<dbReference type="PROSITE" id="PS50887">
    <property type="entry name" value="GGDEF"/>
    <property type="match status" value="1"/>
</dbReference>
<dbReference type="Gene3D" id="3.20.20.450">
    <property type="entry name" value="EAL domain"/>
    <property type="match status" value="1"/>
</dbReference>
<dbReference type="OrthoDB" id="6277778at2"/>
<dbReference type="EMBL" id="CP009889">
    <property type="protein sequence ID" value="AIY66996.1"/>
    <property type="molecule type" value="Genomic_DNA"/>
</dbReference>
<feature type="domain" description="EAL" evidence="2">
    <location>
        <begin position="619"/>
        <end position="877"/>
    </location>
</feature>
<dbReference type="RefSeq" id="WP_040135686.1">
    <property type="nucleotide sequence ID" value="NZ_CP009889.1"/>
</dbReference>
<feature type="domain" description="GGDEF" evidence="3">
    <location>
        <begin position="484"/>
        <end position="618"/>
    </location>
</feature>